<feature type="compositionally biased region" description="Acidic residues" evidence="1">
    <location>
        <begin position="88"/>
        <end position="97"/>
    </location>
</feature>
<evidence type="ECO:0000256" key="1">
    <source>
        <dbReference type="SAM" id="MobiDB-lite"/>
    </source>
</evidence>
<feature type="compositionally biased region" description="Basic and acidic residues" evidence="1">
    <location>
        <begin position="67"/>
        <end position="87"/>
    </location>
</feature>
<dbReference type="AlphaFoldDB" id="A0A1Y5Y0X5"/>
<feature type="region of interest" description="Disordered" evidence="1">
    <location>
        <begin position="67"/>
        <end position="97"/>
    </location>
</feature>
<proteinExistence type="predicted"/>
<sequence length="97" mass="10507">MTKVIAGVSWPALAVSALAGAPWPVWIATLLAPSVVQLILGLKALNKADVKHVPAVLESLFLSRPGRQEARAESEDHDQQHDHRDGRDDGEDREPPS</sequence>
<organism evidence="2 3">
    <name type="scientific">Kibdelosporangium aridum</name>
    <dbReference type="NCBI Taxonomy" id="2030"/>
    <lineage>
        <taxon>Bacteria</taxon>
        <taxon>Bacillati</taxon>
        <taxon>Actinomycetota</taxon>
        <taxon>Actinomycetes</taxon>
        <taxon>Pseudonocardiales</taxon>
        <taxon>Pseudonocardiaceae</taxon>
        <taxon>Kibdelosporangium</taxon>
    </lineage>
</organism>
<dbReference type="EMBL" id="FWXV01000008">
    <property type="protein sequence ID" value="SMD22642.1"/>
    <property type="molecule type" value="Genomic_DNA"/>
</dbReference>
<gene>
    <name evidence="2" type="ORF">SAMN05661093_07549</name>
</gene>
<accession>A0A1Y5Y0X5</accession>
<evidence type="ECO:0000313" key="3">
    <source>
        <dbReference type="Proteomes" id="UP000192674"/>
    </source>
</evidence>
<dbReference type="RefSeq" id="WP_160096939.1">
    <property type="nucleotide sequence ID" value="NZ_FWXV01000008.1"/>
</dbReference>
<protein>
    <submittedName>
        <fullName evidence="2">Uncharacterized protein</fullName>
    </submittedName>
</protein>
<name>A0A1Y5Y0X5_KIBAR</name>
<reference evidence="2 3" key="1">
    <citation type="submission" date="2017-04" db="EMBL/GenBank/DDBJ databases">
        <authorList>
            <person name="Afonso C.L."/>
            <person name="Miller P.J."/>
            <person name="Scott M.A."/>
            <person name="Spackman E."/>
            <person name="Goraichik I."/>
            <person name="Dimitrov K.M."/>
            <person name="Suarez D.L."/>
            <person name="Swayne D.E."/>
        </authorList>
    </citation>
    <scope>NUCLEOTIDE SEQUENCE [LARGE SCALE GENOMIC DNA]</scope>
    <source>
        <strain evidence="2 3">DSM 43828</strain>
    </source>
</reference>
<keyword evidence="3" id="KW-1185">Reference proteome</keyword>
<evidence type="ECO:0000313" key="2">
    <source>
        <dbReference type="EMBL" id="SMD22642.1"/>
    </source>
</evidence>
<dbReference type="Proteomes" id="UP000192674">
    <property type="component" value="Unassembled WGS sequence"/>
</dbReference>